<reference evidence="2 3" key="1">
    <citation type="journal article" date="2015" name="Int. J. Syst. Evol. Microbiol.">
        <title>Acinetobacter equi sp. nov. isolated from horse faeces.</title>
        <authorList>
            <person name="Poppel M.T."/>
            <person name="Skiebe E."/>
            <person name="Laue M."/>
            <person name="Bergmann H."/>
            <person name="Ebersberger I."/>
            <person name="Garn T."/>
            <person name="Fruth A."/>
            <person name="Baumgardt S."/>
            <person name="Busse H.J."/>
            <person name="Wilharm G."/>
        </authorList>
    </citation>
    <scope>NUCLEOTIDE SEQUENCE [LARGE SCALE GENOMIC DNA]</scope>
    <source>
        <strain evidence="2 3">114</strain>
    </source>
</reference>
<evidence type="ECO:0008006" key="4">
    <source>
        <dbReference type="Google" id="ProtNLM"/>
    </source>
</evidence>
<dbReference type="AlphaFoldDB" id="A0A0N7GXD2"/>
<keyword evidence="3" id="KW-1185">Reference proteome</keyword>
<feature type="region of interest" description="Disordered" evidence="1">
    <location>
        <begin position="25"/>
        <end position="48"/>
    </location>
</feature>
<protein>
    <recommendedName>
        <fullName evidence="4">CHAP domain-containing protein</fullName>
    </recommendedName>
</protein>
<dbReference type="Gene3D" id="3.90.1720.10">
    <property type="entry name" value="endopeptidase domain like (from Nostoc punctiforme)"/>
    <property type="match status" value="1"/>
</dbReference>
<evidence type="ECO:0000313" key="3">
    <source>
        <dbReference type="Proteomes" id="UP000064939"/>
    </source>
</evidence>
<proteinExistence type="predicted"/>
<sequence>MVGDVNYTDYQNVSAPAIHLTIRNDKNANNPSQKSKLKKAKTTESLEKSAPFSSRSAIDIKKFTQYLNGINTYVSSQMCARSIRIALQSAGAKIENHPVAAADWGNTLTKIGYKKISPEFSHPKQGDIYIIQRTDRHIYGHIAGFSGTQWVSDFKQRSHNVYKDVTVKYEYYRLASLKN</sequence>
<dbReference type="KEGG" id="aei:AOY20_01855"/>
<evidence type="ECO:0000256" key="1">
    <source>
        <dbReference type="SAM" id="MobiDB-lite"/>
    </source>
</evidence>
<gene>
    <name evidence="2" type="ORF">AOY20_01855</name>
</gene>
<dbReference type="OrthoDB" id="5522511at2"/>
<organism evidence="2 3">
    <name type="scientific">Acinetobacter equi</name>
    <dbReference type="NCBI Taxonomy" id="1324350"/>
    <lineage>
        <taxon>Bacteria</taxon>
        <taxon>Pseudomonadati</taxon>
        <taxon>Pseudomonadota</taxon>
        <taxon>Gammaproteobacteria</taxon>
        <taxon>Moraxellales</taxon>
        <taxon>Moraxellaceae</taxon>
        <taxon>Acinetobacter</taxon>
    </lineage>
</organism>
<dbReference type="Proteomes" id="UP000064939">
    <property type="component" value="Chromosome"/>
</dbReference>
<dbReference type="EMBL" id="CP012808">
    <property type="protein sequence ID" value="ALH94387.1"/>
    <property type="molecule type" value="Genomic_DNA"/>
</dbReference>
<evidence type="ECO:0000313" key="2">
    <source>
        <dbReference type="EMBL" id="ALH94387.1"/>
    </source>
</evidence>
<accession>A0A0N7GXD2</accession>
<name>A0A0N7GXD2_9GAMM</name>
<dbReference type="RefSeq" id="WP_054580300.1">
    <property type="nucleotide sequence ID" value="NZ_CP012808.1"/>
</dbReference>